<name>A0A7C8MMN0_9PEZI</name>
<dbReference type="EMBL" id="WUBL01000043">
    <property type="protein sequence ID" value="KAF2968932.1"/>
    <property type="molecule type" value="Genomic_DNA"/>
</dbReference>
<keyword evidence="2" id="KW-1185">Reference proteome</keyword>
<comment type="caution">
    <text evidence="1">The sequence shown here is derived from an EMBL/GenBank/DDBJ whole genome shotgun (WGS) entry which is preliminary data.</text>
</comment>
<protein>
    <recommendedName>
        <fullName evidence="3">Heterokaryon incompatibility domain-containing protein</fullName>
    </recommendedName>
</protein>
<dbReference type="PANTHER" id="PTHR33112">
    <property type="entry name" value="DOMAIN PROTEIN, PUTATIVE-RELATED"/>
    <property type="match status" value="1"/>
</dbReference>
<proteinExistence type="predicted"/>
<evidence type="ECO:0008006" key="3">
    <source>
        <dbReference type="Google" id="ProtNLM"/>
    </source>
</evidence>
<gene>
    <name evidence="1" type="ORF">GQX73_g4622</name>
</gene>
<dbReference type="AlphaFoldDB" id="A0A7C8MMN0"/>
<dbReference type="PANTHER" id="PTHR33112:SF16">
    <property type="entry name" value="HETEROKARYON INCOMPATIBILITY DOMAIN-CONTAINING PROTEIN"/>
    <property type="match status" value="1"/>
</dbReference>
<dbReference type="InParanoid" id="A0A7C8MMN0"/>
<dbReference type="OrthoDB" id="5125733at2759"/>
<sequence>MRYVYENAEVTIAVSRAKEVHEGFLQDFQPYGYDSKTMPFKIRYRDLAGRIDPITIAPVKKIQPNEEYLSKRAWAFQERSFSHRYLEYGPHCVHWSCQSQRVCDRRGGRCSADQLGRDWRIFRVRQDHSTLTINTWHRLVSEFSSGSLTHAEDRLPAMAGIAERFSSLGFGEYLAGIWQSHLLRGLLWAVKLAPKRKNPYRRSPSPLAPSWSWASTIRCVYFGFNEDYRFPAADLLGADIRHQVEGATYGRVISGHLTLRGFVARVSWKMPKEEEPWKDHGFTQGLRRISADIYWDAAWEGAKKAHVYLLILVSNRDKSTRVGLVLQKRPDNNYSRLGIFCVPTVRGHFDKDRKKAGSFMEGKLEEVTIV</sequence>
<evidence type="ECO:0000313" key="2">
    <source>
        <dbReference type="Proteomes" id="UP000481858"/>
    </source>
</evidence>
<dbReference type="Proteomes" id="UP000481858">
    <property type="component" value="Unassembled WGS sequence"/>
</dbReference>
<accession>A0A7C8MMN0</accession>
<organism evidence="1 2">
    <name type="scientific">Xylaria multiplex</name>
    <dbReference type="NCBI Taxonomy" id="323545"/>
    <lineage>
        <taxon>Eukaryota</taxon>
        <taxon>Fungi</taxon>
        <taxon>Dikarya</taxon>
        <taxon>Ascomycota</taxon>
        <taxon>Pezizomycotina</taxon>
        <taxon>Sordariomycetes</taxon>
        <taxon>Xylariomycetidae</taxon>
        <taxon>Xylariales</taxon>
        <taxon>Xylariaceae</taxon>
        <taxon>Xylaria</taxon>
    </lineage>
</organism>
<reference evidence="1 2" key="1">
    <citation type="submission" date="2019-12" db="EMBL/GenBank/DDBJ databases">
        <title>Draft genome sequence of the ascomycete Xylaria multiplex DSM 110363.</title>
        <authorList>
            <person name="Buettner E."/>
            <person name="Kellner H."/>
        </authorList>
    </citation>
    <scope>NUCLEOTIDE SEQUENCE [LARGE SCALE GENOMIC DNA]</scope>
    <source>
        <strain evidence="1 2">DSM 110363</strain>
    </source>
</reference>
<evidence type="ECO:0000313" key="1">
    <source>
        <dbReference type="EMBL" id="KAF2968932.1"/>
    </source>
</evidence>